<dbReference type="GO" id="GO:0012505">
    <property type="term" value="C:endomembrane system"/>
    <property type="evidence" value="ECO:0007669"/>
    <property type="project" value="UniProtKB-SubCell"/>
</dbReference>
<evidence type="ECO:0000256" key="2">
    <source>
        <dbReference type="ARBA" id="ARBA00022692"/>
    </source>
</evidence>
<accession>A0A315Z5L7</accession>
<dbReference type="EMBL" id="QGDO01000006">
    <property type="protein sequence ID" value="PWJ39198.1"/>
    <property type="molecule type" value="Genomic_DNA"/>
</dbReference>
<dbReference type="Pfam" id="PF02656">
    <property type="entry name" value="DUF202"/>
    <property type="match status" value="1"/>
</dbReference>
<comment type="subcellular location">
    <subcellularLocation>
        <location evidence="1">Endomembrane system</location>
        <topology evidence="1">Multi-pass membrane protein</topology>
    </subcellularLocation>
</comment>
<dbReference type="InterPro" id="IPR003807">
    <property type="entry name" value="DUF202"/>
</dbReference>
<comment type="caution">
    <text evidence="7">The sequence shown here is derived from an EMBL/GenBank/DDBJ whole genome shotgun (WGS) entry which is preliminary data.</text>
</comment>
<keyword evidence="3 5" id="KW-1133">Transmembrane helix</keyword>
<feature type="transmembrane region" description="Helical" evidence="5">
    <location>
        <begin position="20"/>
        <end position="40"/>
    </location>
</feature>
<keyword evidence="2 5" id="KW-0812">Transmembrane</keyword>
<evidence type="ECO:0000313" key="8">
    <source>
        <dbReference type="Proteomes" id="UP000245535"/>
    </source>
</evidence>
<gene>
    <name evidence="7" type="ORF">BC781_10699</name>
</gene>
<evidence type="ECO:0000259" key="6">
    <source>
        <dbReference type="Pfam" id="PF02656"/>
    </source>
</evidence>
<evidence type="ECO:0000256" key="5">
    <source>
        <dbReference type="SAM" id="Phobius"/>
    </source>
</evidence>
<dbReference type="AlphaFoldDB" id="A0A315Z5L7"/>
<feature type="domain" description="DUF202" evidence="6">
    <location>
        <begin position="11"/>
        <end position="74"/>
    </location>
</feature>
<proteinExistence type="predicted"/>
<evidence type="ECO:0000256" key="1">
    <source>
        <dbReference type="ARBA" id="ARBA00004127"/>
    </source>
</evidence>
<keyword evidence="4 5" id="KW-0472">Membrane</keyword>
<reference evidence="7 8" key="1">
    <citation type="submission" date="2018-03" db="EMBL/GenBank/DDBJ databases">
        <title>Genomic Encyclopedia of Archaeal and Bacterial Type Strains, Phase II (KMG-II): from individual species to whole genera.</title>
        <authorList>
            <person name="Goeker M."/>
        </authorList>
    </citation>
    <scope>NUCLEOTIDE SEQUENCE [LARGE SCALE GENOMIC DNA]</scope>
    <source>
        <strain evidence="7 8">DSM 28229</strain>
    </source>
</reference>
<evidence type="ECO:0000313" key="7">
    <source>
        <dbReference type="EMBL" id="PWJ39198.1"/>
    </source>
</evidence>
<sequence>MKITDILAKRRTSLANERTLLAWIRTGLAFLGLGLAILHFGHETPLVFGTFVLMTGLSSACLIIGIIQFFTFRKKIDEDIQLILLKEQEKQA</sequence>
<evidence type="ECO:0000256" key="3">
    <source>
        <dbReference type="ARBA" id="ARBA00022989"/>
    </source>
</evidence>
<keyword evidence="8" id="KW-1185">Reference proteome</keyword>
<dbReference type="Proteomes" id="UP000245535">
    <property type="component" value="Unassembled WGS sequence"/>
</dbReference>
<feature type="transmembrane region" description="Helical" evidence="5">
    <location>
        <begin position="46"/>
        <end position="72"/>
    </location>
</feature>
<protein>
    <submittedName>
        <fullName evidence="7">Putative membrane protein</fullName>
    </submittedName>
</protein>
<name>A0A315Z5L7_SEDFL</name>
<evidence type="ECO:0000256" key="4">
    <source>
        <dbReference type="ARBA" id="ARBA00023136"/>
    </source>
</evidence>
<organism evidence="7 8">
    <name type="scientific">Sediminitomix flava</name>
    <dbReference type="NCBI Taxonomy" id="379075"/>
    <lineage>
        <taxon>Bacteria</taxon>
        <taxon>Pseudomonadati</taxon>
        <taxon>Bacteroidota</taxon>
        <taxon>Cytophagia</taxon>
        <taxon>Cytophagales</taxon>
        <taxon>Flammeovirgaceae</taxon>
        <taxon>Sediminitomix</taxon>
    </lineage>
</organism>